<evidence type="ECO:0000313" key="10">
    <source>
        <dbReference type="Proteomes" id="UP000067399"/>
    </source>
</evidence>
<reference evidence="9 10" key="2">
    <citation type="journal article" date="2016" name="ISME J.">
        <title>Heterogeneous composition of key metabolic gene clusters in a vent mussel symbiont population.</title>
        <authorList>
            <person name="Ikuta T."/>
            <person name="Takaki Y."/>
            <person name="Nagai Y."/>
            <person name="Shimamura S."/>
            <person name="Tsuda M."/>
            <person name="Kawagucci S."/>
            <person name="Aoki Y."/>
            <person name="Inoue K."/>
            <person name="Teruya M."/>
            <person name="Satou K."/>
            <person name="Teruya K."/>
            <person name="Shimoji M."/>
            <person name="Tamotsu H."/>
            <person name="Hirano T."/>
            <person name="Maruyama T."/>
            <person name="Yoshida T."/>
        </authorList>
    </citation>
    <scope>NUCLEOTIDE SEQUENCE [LARGE SCALE GENOMIC DNA]</scope>
    <source>
        <strain evidence="9 10">Myojin Knoll</strain>
    </source>
</reference>
<name>A0A0P0UT13_9GAMM</name>
<dbReference type="InterPro" id="IPR000917">
    <property type="entry name" value="Sulfatase_N"/>
</dbReference>
<reference evidence="9 10" key="1">
    <citation type="journal article" date="2000" name="Mar. Ecol. Prog. Ser.">
        <title>Phylogenetic characterization of endosymbionts in three hydrothermal vent mussels: influence on host distributions.</title>
        <authorList>
            <person name="Fujiwara Y."/>
            <person name="Takai K."/>
            <person name="Uematsu K."/>
            <person name="Tsuchida S."/>
            <person name="Hunt J.C."/>
            <person name="Hashimoto J."/>
        </authorList>
    </citation>
    <scope>NUCLEOTIDE SEQUENCE [LARGE SCALE GENOMIC DNA]</scope>
    <source>
        <strain evidence="9 10">Myojin Knoll</strain>
    </source>
</reference>
<dbReference type="RefSeq" id="WP_066045310.1">
    <property type="nucleotide sequence ID" value="NZ_AP013042.1"/>
</dbReference>
<dbReference type="EMBL" id="AP013042">
    <property type="protein sequence ID" value="BAS68269.1"/>
    <property type="molecule type" value="Genomic_DNA"/>
</dbReference>
<dbReference type="SUPFAM" id="SSF53649">
    <property type="entry name" value="Alkaline phosphatase-like"/>
    <property type="match status" value="1"/>
</dbReference>
<evidence type="ECO:0000256" key="3">
    <source>
        <dbReference type="ARBA" id="ARBA00022679"/>
    </source>
</evidence>
<protein>
    <recommendedName>
        <fullName evidence="8">Sulfatase N-terminal domain-containing protein</fullName>
    </recommendedName>
</protein>
<feature type="transmembrane region" description="Helical" evidence="7">
    <location>
        <begin position="118"/>
        <end position="137"/>
    </location>
</feature>
<dbReference type="KEGG" id="ebh:BSEPE_1285"/>
<feature type="transmembrane region" description="Helical" evidence="7">
    <location>
        <begin position="12"/>
        <end position="33"/>
    </location>
</feature>
<evidence type="ECO:0000256" key="7">
    <source>
        <dbReference type="SAM" id="Phobius"/>
    </source>
</evidence>
<dbReference type="Proteomes" id="UP000067399">
    <property type="component" value="Chromosome"/>
</dbReference>
<proteinExistence type="predicted"/>
<dbReference type="Pfam" id="PF00884">
    <property type="entry name" value="Sulfatase"/>
    <property type="match status" value="1"/>
</dbReference>
<dbReference type="Gene3D" id="3.40.720.10">
    <property type="entry name" value="Alkaline Phosphatase, subunit A"/>
    <property type="match status" value="1"/>
</dbReference>
<keyword evidence="4 7" id="KW-0812">Transmembrane</keyword>
<evidence type="ECO:0000256" key="4">
    <source>
        <dbReference type="ARBA" id="ARBA00022692"/>
    </source>
</evidence>
<feature type="transmembrane region" description="Helical" evidence="7">
    <location>
        <begin position="71"/>
        <end position="88"/>
    </location>
</feature>
<keyword evidence="10" id="KW-1185">Reference proteome</keyword>
<dbReference type="AlphaFoldDB" id="A0A0P0UT13"/>
<sequence length="581" mass="66756">MVRFDRAGLKILLIWLGITLLDLFVVRDFSWIFEHWNSKRVVVNYGLTALAMMLLLFILSPIIRYFKTGKYLVFAFIAVPMWVQMSHYEVYRSFASSSGFREFSQDPSLVLSVWMDQFNWLKSTIILLFVYGLLSLLSGVKTKIVRWRYGLNVIGFTLLYLLTTFSWYGVNNFQNSTLSYYSTLLQMSRMQVLEFKYDKPSVIPSQLSTEGLPNIIYIVGESLTLSHMSIYGYKRNTTPQLAQLEKDRQLIKYNNALSIGTHTRLSVPYMLVGIEGIDPKGRIYQTPTVFNYAKARGYTTAFISAQDTDWGHIKEMFVDESVDYFWHGVDMNKNASVHKGADDMRVLNEIALPYIAKVGKQKTPFFLVLQMDGSHYPYAEHSTKKHKIFLPENTPNSINAYDNTVVKTDEYLFKIIQKMRQEYPNSWVFYSTDHGQGLGGKAGKFNQDPHLNTIHNPLLISAPKSKIAQLLRNQDAPVSQADIVPSILDIIGMKPDKNINGKSLLKPINSNRLRVVSQYMPTQHNDPRAVLAEPNLKLYTLDFEKMSVSFPDEKKVIHFKDWDARHQKIFIGARFGSLIAN</sequence>
<organism evidence="9 10">
    <name type="scientific">endosymbiont of Bathymodiolus septemdierum str. Myojin knoll</name>
    <dbReference type="NCBI Taxonomy" id="1303921"/>
    <lineage>
        <taxon>Bacteria</taxon>
        <taxon>Pseudomonadati</taxon>
        <taxon>Pseudomonadota</taxon>
        <taxon>Gammaproteobacteria</taxon>
        <taxon>sulfur-oxidizing symbionts</taxon>
    </lineage>
</organism>
<dbReference type="InterPro" id="IPR040423">
    <property type="entry name" value="PEA_transferase"/>
</dbReference>
<dbReference type="STRING" id="1303921.BSEPE_1285"/>
<dbReference type="OrthoDB" id="9786870at2"/>
<dbReference type="PANTHER" id="PTHR30443">
    <property type="entry name" value="INNER MEMBRANE PROTEIN"/>
    <property type="match status" value="1"/>
</dbReference>
<evidence type="ECO:0000259" key="8">
    <source>
        <dbReference type="Pfam" id="PF00884"/>
    </source>
</evidence>
<dbReference type="CDD" id="cd16017">
    <property type="entry name" value="LptA"/>
    <property type="match status" value="1"/>
</dbReference>
<evidence type="ECO:0000256" key="2">
    <source>
        <dbReference type="ARBA" id="ARBA00022475"/>
    </source>
</evidence>
<keyword evidence="6 7" id="KW-0472">Membrane</keyword>
<evidence type="ECO:0000313" key="9">
    <source>
        <dbReference type="EMBL" id="BAS68269.1"/>
    </source>
</evidence>
<keyword evidence="3" id="KW-0808">Transferase</keyword>
<dbReference type="GO" id="GO:0005886">
    <property type="term" value="C:plasma membrane"/>
    <property type="evidence" value="ECO:0007669"/>
    <property type="project" value="UniProtKB-SubCell"/>
</dbReference>
<accession>A0A0P0UT13</accession>
<dbReference type="GO" id="GO:0009244">
    <property type="term" value="P:lipopolysaccharide core region biosynthetic process"/>
    <property type="evidence" value="ECO:0007669"/>
    <property type="project" value="TreeGrafter"/>
</dbReference>
<feature type="transmembrane region" description="Helical" evidence="7">
    <location>
        <begin position="149"/>
        <end position="170"/>
    </location>
</feature>
<feature type="transmembrane region" description="Helical" evidence="7">
    <location>
        <begin position="45"/>
        <end position="64"/>
    </location>
</feature>
<evidence type="ECO:0000256" key="1">
    <source>
        <dbReference type="ARBA" id="ARBA00004651"/>
    </source>
</evidence>
<feature type="domain" description="Sulfatase N-terminal" evidence="8">
    <location>
        <begin position="213"/>
        <end position="492"/>
    </location>
</feature>
<dbReference type="GO" id="GO:0016776">
    <property type="term" value="F:phosphotransferase activity, phosphate group as acceptor"/>
    <property type="evidence" value="ECO:0007669"/>
    <property type="project" value="TreeGrafter"/>
</dbReference>
<keyword evidence="5 7" id="KW-1133">Transmembrane helix</keyword>
<evidence type="ECO:0000256" key="5">
    <source>
        <dbReference type="ARBA" id="ARBA00022989"/>
    </source>
</evidence>
<evidence type="ECO:0000256" key="6">
    <source>
        <dbReference type="ARBA" id="ARBA00023136"/>
    </source>
</evidence>
<dbReference type="InterPro" id="IPR017850">
    <property type="entry name" value="Alkaline_phosphatase_core_sf"/>
</dbReference>
<dbReference type="PANTHER" id="PTHR30443:SF2">
    <property type="entry name" value="PHOSPHOETHANOLAMINE TRANSFERASE EPTC"/>
    <property type="match status" value="1"/>
</dbReference>
<gene>
    <name evidence="9" type="ORF">BSEPE_1285</name>
</gene>
<comment type="subcellular location">
    <subcellularLocation>
        <location evidence="1">Cell membrane</location>
        <topology evidence="1">Multi-pass membrane protein</topology>
    </subcellularLocation>
</comment>
<keyword evidence="2" id="KW-1003">Cell membrane</keyword>
<dbReference type="InterPro" id="IPR058130">
    <property type="entry name" value="PEA_transf_C"/>
</dbReference>